<dbReference type="InterPro" id="IPR053137">
    <property type="entry name" value="NLR-like"/>
</dbReference>
<evidence type="ECO:0000259" key="1">
    <source>
        <dbReference type="Pfam" id="PF00931"/>
    </source>
</evidence>
<evidence type="ECO:0000313" key="3">
    <source>
        <dbReference type="Proteomes" id="UP000199361"/>
    </source>
</evidence>
<accession>A0A1I0LVB8</accession>
<dbReference type="Pfam" id="PF00931">
    <property type="entry name" value="NB-ARC"/>
    <property type="match status" value="1"/>
</dbReference>
<keyword evidence="3" id="KW-1185">Reference proteome</keyword>
<dbReference type="Gene3D" id="3.40.50.300">
    <property type="entry name" value="P-loop containing nucleotide triphosphate hydrolases"/>
    <property type="match status" value="1"/>
</dbReference>
<dbReference type="InterPro" id="IPR011990">
    <property type="entry name" value="TPR-like_helical_dom_sf"/>
</dbReference>
<dbReference type="Gene3D" id="1.25.40.10">
    <property type="entry name" value="Tetratricopeptide repeat domain"/>
    <property type="match status" value="1"/>
</dbReference>
<sequence length="557" mass="59181">MKGRAFGHGRTYQAGGDLTVHEAAVFAPVGQVAAPPGTVNLPGPVGLFVGRADELAAVEAALETGGEVVVAAVHGLGGVGKSMLAAYYARARAGTCNPVWWITADSPTAVQAGLAALTGVLEPELATALPLEALADRAAGWLAAHEGWLLVLDDVADPADVAPLLGRTLTGRVLVTSRLGQGWHHLGARVLRLDVLEEVEAVDLLTRIAACGGQPTDMDGALELVGELGCLPLAVDQAGAYLGQTRLSPRAYLGLLRRQPAVMYDRTARGSDAERTIARLWRLTLDRLAGTPLAGHVLRILAWYGAEPIPRTLLDGLDAEPSEVQHALGELAAYNMITLDREHITVHRLVQAVARTPDPDDPHRRPADIDTARSQAADLLNDALPATHSDPADWPAWRTLLPHITALAEHTSPGADTTATARLLNQAGLFLNNQGAISRAIDYFERACVTYERVLGGDHPDTLMSRNNLASAYESAGDVGRAIPLYEATLADCERVLGGEHPDTLTSRNNLAYAYKSAGDLGRAIPLYERALADSERILGPDHPRTKAVRDHLAALE</sequence>
<gene>
    <name evidence="2" type="ORF">SAMN05421811_1326</name>
</gene>
<dbReference type="Pfam" id="PF13424">
    <property type="entry name" value="TPR_12"/>
    <property type="match status" value="1"/>
</dbReference>
<feature type="domain" description="NB-ARC" evidence="1">
    <location>
        <begin position="54"/>
        <end position="209"/>
    </location>
</feature>
<dbReference type="PANTHER" id="PTHR46082">
    <property type="entry name" value="ATP/GTP-BINDING PROTEIN-RELATED"/>
    <property type="match status" value="1"/>
</dbReference>
<dbReference type="Proteomes" id="UP000199361">
    <property type="component" value="Unassembled WGS sequence"/>
</dbReference>
<reference evidence="2 3" key="1">
    <citation type="submission" date="2016-10" db="EMBL/GenBank/DDBJ databases">
        <authorList>
            <person name="de Groot N.N."/>
        </authorList>
    </citation>
    <scope>NUCLEOTIDE SEQUENCE [LARGE SCALE GENOMIC DNA]</scope>
    <source>
        <strain evidence="2 3">CGMCC 4.5598</strain>
    </source>
</reference>
<organism evidence="2 3">
    <name type="scientific">Nonomuraea wenchangensis</name>
    <dbReference type="NCBI Taxonomy" id="568860"/>
    <lineage>
        <taxon>Bacteria</taxon>
        <taxon>Bacillati</taxon>
        <taxon>Actinomycetota</taxon>
        <taxon>Actinomycetes</taxon>
        <taxon>Streptosporangiales</taxon>
        <taxon>Streptosporangiaceae</taxon>
        <taxon>Nonomuraea</taxon>
    </lineage>
</organism>
<dbReference type="EMBL" id="FOHX01000032">
    <property type="protein sequence ID" value="SEU47807.1"/>
    <property type="molecule type" value="Genomic_DNA"/>
</dbReference>
<dbReference type="Pfam" id="PF13374">
    <property type="entry name" value="TPR_10"/>
    <property type="match status" value="1"/>
</dbReference>
<dbReference type="GO" id="GO:0043531">
    <property type="term" value="F:ADP binding"/>
    <property type="evidence" value="ECO:0007669"/>
    <property type="project" value="InterPro"/>
</dbReference>
<dbReference type="STRING" id="568860.SAMN05421811_1326"/>
<protein>
    <submittedName>
        <fullName evidence="2">NB-ARC domain-containing protein</fullName>
    </submittedName>
</protein>
<name>A0A1I0LVB8_9ACTN</name>
<dbReference type="AlphaFoldDB" id="A0A1I0LVB8"/>
<dbReference type="PRINTS" id="PR00364">
    <property type="entry name" value="DISEASERSIST"/>
</dbReference>
<dbReference type="InterPro" id="IPR002182">
    <property type="entry name" value="NB-ARC"/>
</dbReference>
<dbReference type="PANTHER" id="PTHR46082:SF6">
    <property type="entry name" value="AAA+ ATPASE DOMAIN-CONTAINING PROTEIN-RELATED"/>
    <property type="match status" value="1"/>
</dbReference>
<dbReference type="SUPFAM" id="SSF48452">
    <property type="entry name" value="TPR-like"/>
    <property type="match status" value="1"/>
</dbReference>
<evidence type="ECO:0000313" key="2">
    <source>
        <dbReference type="EMBL" id="SEU47807.1"/>
    </source>
</evidence>
<proteinExistence type="predicted"/>
<dbReference type="SUPFAM" id="SSF52540">
    <property type="entry name" value="P-loop containing nucleoside triphosphate hydrolases"/>
    <property type="match status" value="1"/>
</dbReference>
<dbReference type="InterPro" id="IPR027417">
    <property type="entry name" value="P-loop_NTPase"/>
</dbReference>